<accession>A0A5N6VQQ5</accession>
<sequence>MLTDLLEVDQRVFETSANGGHTTEGRSLQLLALEQRLGIFDETDIIAGNSLDKMFSGRNLTQSDSEMVGIVKCVHQVLV</sequence>
<proteinExistence type="predicted"/>
<dbReference type="Proteomes" id="UP000325433">
    <property type="component" value="Unassembled WGS sequence"/>
</dbReference>
<organism evidence="1 2">
    <name type="scientific">Aspergillus transmontanensis</name>
    <dbReference type="NCBI Taxonomy" id="1034304"/>
    <lineage>
        <taxon>Eukaryota</taxon>
        <taxon>Fungi</taxon>
        <taxon>Dikarya</taxon>
        <taxon>Ascomycota</taxon>
        <taxon>Pezizomycotina</taxon>
        <taxon>Eurotiomycetes</taxon>
        <taxon>Eurotiomycetidae</taxon>
        <taxon>Eurotiales</taxon>
        <taxon>Aspergillaceae</taxon>
        <taxon>Aspergillus</taxon>
        <taxon>Aspergillus subgen. Circumdati</taxon>
    </lineage>
</organism>
<evidence type="ECO:0000313" key="2">
    <source>
        <dbReference type="Proteomes" id="UP000325433"/>
    </source>
</evidence>
<name>A0A5N6VQQ5_9EURO</name>
<gene>
    <name evidence="1" type="ORF">BDV41DRAFT_547827</name>
</gene>
<dbReference type="EMBL" id="ML738367">
    <property type="protein sequence ID" value="KAE8309420.1"/>
    <property type="molecule type" value="Genomic_DNA"/>
</dbReference>
<reference evidence="2" key="1">
    <citation type="submission" date="2019-04" db="EMBL/GenBank/DDBJ databases">
        <title>Friends and foes A comparative genomics studyof 23 Aspergillus species from section Flavi.</title>
        <authorList>
            <consortium name="DOE Joint Genome Institute"/>
            <person name="Kjaerbolling I."/>
            <person name="Vesth T."/>
            <person name="Frisvad J.C."/>
            <person name="Nybo J.L."/>
            <person name="Theobald S."/>
            <person name="Kildgaard S."/>
            <person name="Isbrandt T."/>
            <person name="Kuo A."/>
            <person name="Sato A."/>
            <person name="Lyhne E.K."/>
            <person name="Kogle M.E."/>
            <person name="Wiebenga A."/>
            <person name="Kun R.S."/>
            <person name="Lubbers R.J."/>
            <person name="Makela M.R."/>
            <person name="Barry K."/>
            <person name="Chovatia M."/>
            <person name="Clum A."/>
            <person name="Daum C."/>
            <person name="Haridas S."/>
            <person name="He G."/>
            <person name="LaButti K."/>
            <person name="Lipzen A."/>
            <person name="Mondo S."/>
            <person name="Riley R."/>
            <person name="Salamov A."/>
            <person name="Simmons B.A."/>
            <person name="Magnuson J.K."/>
            <person name="Henrissat B."/>
            <person name="Mortensen U.H."/>
            <person name="Larsen T.O."/>
            <person name="Devries R.P."/>
            <person name="Grigoriev I.V."/>
            <person name="Machida M."/>
            <person name="Baker S.E."/>
            <person name="Andersen M.R."/>
        </authorList>
    </citation>
    <scope>NUCLEOTIDE SEQUENCE [LARGE SCALE GENOMIC DNA]</scope>
    <source>
        <strain evidence="2">CBS 130015</strain>
    </source>
</reference>
<evidence type="ECO:0000313" key="1">
    <source>
        <dbReference type="EMBL" id="KAE8309420.1"/>
    </source>
</evidence>
<keyword evidence="2" id="KW-1185">Reference proteome</keyword>
<dbReference type="AlphaFoldDB" id="A0A5N6VQQ5"/>
<protein>
    <submittedName>
        <fullName evidence="1">Uncharacterized protein</fullName>
    </submittedName>
</protein>